<feature type="region of interest" description="Disordered" evidence="1">
    <location>
        <begin position="38"/>
        <end position="66"/>
    </location>
</feature>
<gene>
    <name evidence="2" type="ORF">P7K49_020455</name>
</gene>
<reference evidence="2 3" key="1">
    <citation type="submission" date="2023-05" db="EMBL/GenBank/DDBJ databases">
        <title>B98-5 Cell Line De Novo Hybrid Assembly: An Optical Mapping Approach.</title>
        <authorList>
            <person name="Kananen K."/>
            <person name="Auerbach J.A."/>
            <person name="Kautto E."/>
            <person name="Blachly J.S."/>
        </authorList>
    </citation>
    <scope>NUCLEOTIDE SEQUENCE [LARGE SCALE GENOMIC DNA]</scope>
    <source>
        <strain evidence="2">B95-8</strain>
        <tissue evidence="2">Cell line</tissue>
    </source>
</reference>
<dbReference type="Proteomes" id="UP001266305">
    <property type="component" value="Unassembled WGS sequence"/>
</dbReference>
<evidence type="ECO:0000313" key="2">
    <source>
        <dbReference type="EMBL" id="KAK2102788.1"/>
    </source>
</evidence>
<proteinExistence type="predicted"/>
<comment type="caution">
    <text evidence="2">The sequence shown here is derived from an EMBL/GenBank/DDBJ whole genome shotgun (WGS) entry which is preliminary data.</text>
</comment>
<organism evidence="2 3">
    <name type="scientific">Saguinus oedipus</name>
    <name type="common">Cotton-top tamarin</name>
    <name type="synonym">Oedipomidas oedipus</name>
    <dbReference type="NCBI Taxonomy" id="9490"/>
    <lineage>
        <taxon>Eukaryota</taxon>
        <taxon>Metazoa</taxon>
        <taxon>Chordata</taxon>
        <taxon>Craniata</taxon>
        <taxon>Vertebrata</taxon>
        <taxon>Euteleostomi</taxon>
        <taxon>Mammalia</taxon>
        <taxon>Eutheria</taxon>
        <taxon>Euarchontoglires</taxon>
        <taxon>Primates</taxon>
        <taxon>Haplorrhini</taxon>
        <taxon>Platyrrhini</taxon>
        <taxon>Cebidae</taxon>
        <taxon>Callitrichinae</taxon>
        <taxon>Saguinus</taxon>
    </lineage>
</organism>
<dbReference type="EMBL" id="JASSZA010000009">
    <property type="protein sequence ID" value="KAK2102788.1"/>
    <property type="molecule type" value="Genomic_DNA"/>
</dbReference>
<accession>A0ABQ9V252</accession>
<evidence type="ECO:0000313" key="3">
    <source>
        <dbReference type="Proteomes" id="UP001266305"/>
    </source>
</evidence>
<evidence type="ECO:0000256" key="1">
    <source>
        <dbReference type="SAM" id="MobiDB-lite"/>
    </source>
</evidence>
<sequence>MDWQAEGRRERRVLPLPEPVALPALPGVRSPGWNWVRGAPRASGEVPPSLKSSQPRARSGPASEELVMGARPVSGVMPPYAWGLQSRVSPWALPDCIRDPVRREDVDLNPDLGPSCLAPQP</sequence>
<protein>
    <submittedName>
        <fullName evidence="2">Uncharacterized protein</fullName>
    </submittedName>
</protein>
<keyword evidence="3" id="KW-1185">Reference proteome</keyword>
<name>A0ABQ9V252_SAGOE</name>